<dbReference type="PANTHER" id="PTHR35490:SF2">
    <property type="entry name" value="BACTERIOPHAGE N4 ADSORPTION B PROTEIN"/>
    <property type="match status" value="1"/>
</dbReference>
<dbReference type="EMBL" id="CAJGYO010000009">
    <property type="protein sequence ID" value="CAD6253572.1"/>
    <property type="molecule type" value="Genomic_DNA"/>
</dbReference>
<dbReference type="Proteomes" id="UP000604825">
    <property type="component" value="Unassembled WGS sequence"/>
</dbReference>
<dbReference type="PANTHER" id="PTHR35490">
    <property type="entry name" value="BACTERIOPHAGE N4 ADSORPTION B PROTEIN"/>
    <property type="match status" value="1"/>
</dbReference>
<gene>
    <name evidence="1" type="ORF">NCGR_LOCUS37197</name>
</gene>
<organism evidence="1 2">
    <name type="scientific">Miscanthus lutarioriparius</name>
    <dbReference type="NCBI Taxonomy" id="422564"/>
    <lineage>
        <taxon>Eukaryota</taxon>
        <taxon>Viridiplantae</taxon>
        <taxon>Streptophyta</taxon>
        <taxon>Embryophyta</taxon>
        <taxon>Tracheophyta</taxon>
        <taxon>Spermatophyta</taxon>
        <taxon>Magnoliopsida</taxon>
        <taxon>Liliopsida</taxon>
        <taxon>Poales</taxon>
        <taxon>Poaceae</taxon>
        <taxon>PACMAD clade</taxon>
        <taxon>Panicoideae</taxon>
        <taxon>Andropogonodae</taxon>
        <taxon>Andropogoneae</taxon>
        <taxon>Saccharinae</taxon>
        <taxon>Miscanthus</taxon>
    </lineage>
</organism>
<evidence type="ECO:0000313" key="2">
    <source>
        <dbReference type="Proteomes" id="UP000604825"/>
    </source>
</evidence>
<dbReference type="OrthoDB" id="1923043at2759"/>
<sequence length="157" mass="17980">MAKLKVTAVWKRLPSMEKMKSAKNEQKQPEFEFQRGSFEALVRPVNVGRPLVGGAPKNDESDTFLELQDSMSVASNTEADDAEKYQSNLQFPQWGGRTPLILRLSLFRDSCRALPVLKSAKNLEIARLSDRVQYYEAANREMSQRNQEAIEMSRQQR</sequence>
<comment type="caution">
    <text evidence="1">The sequence shown here is derived from an EMBL/GenBank/DDBJ whole genome shotgun (WGS) entry which is preliminary data.</text>
</comment>
<dbReference type="AlphaFoldDB" id="A0A811QBQ2"/>
<evidence type="ECO:0000313" key="1">
    <source>
        <dbReference type="EMBL" id="CAD6253572.1"/>
    </source>
</evidence>
<keyword evidence="2" id="KW-1185">Reference proteome</keyword>
<protein>
    <submittedName>
        <fullName evidence="1">Uncharacterized protein</fullName>
    </submittedName>
</protein>
<name>A0A811QBQ2_9POAL</name>
<reference evidence="1" key="1">
    <citation type="submission" date="2020-10" db="EMBL/GenBank/DDBJ databases">
        <authorList>
            <person name="Han B."/>
            <person name="Lu T."/>
            <person name="Zhao Q."/>
            <person name="Huang X."/>
            <person name="Zhao Y."/>
        </authorList>
    </citation>
    <scope>NUCLEOTIDE SEQUENCE</scope>
</reference>
<accession>A0A811QBQ2</accession>
<proteinExistence type="predicted"/>